<dbReference type="Pfam" id="PF13489">
    <property type="entry name" value="Methyltransf_23"/>
    <property type="match status" value="1"/>
</dbReference>
<dbReference type="GO" id="GO:0008168">
    <property type="term" value="F:methyltransferase activity"/>
    <property type="evidence" value="ECO:0007669"/>
    <property type="project" value="UniProtKB-KW"/>
</dbReference>
<evidence type="ECO:0000313" key="2">
    <source>
        <dbReference type="EMBL" id="EDX72505.1"/>
    </source>
</evidence>
<dbReference type="Proteomes" id="UP000003835">
    <property type="component" value="Unassembled WGS sequence"/>
</dbReference>
<proteinExistence type="predicted"/>
<evidence type="ECO:0000259" key="1">
    <source>
        <dbReference type="Pfam" id="PF00535"/>
    </source>
</evidence>
<reference evidence="2 3" key="1">
    <citation type="submission" date="2008-07" db="EMBL/GenBank/DDBJ databases">
        <authorList>
            <person name="Tandeau de Marsac N."/>
            <person name="Ferriera S."/>
            <person name="Johnson J."/>
            <person name="Kravitz S."/>
            <person name="Beeson K."/>
            <person name="Sutton G."/>
            <person name="Rogers Y.-H."/>
            <person name="Friedman R."/>
            <person name="Frazier M."/>
            <person name="Venter J.C."/>
        </authorList>
    </citation>
    <scope>NUCLEOTIDE SEQUENCE [LARGE SCALE GENOMIC DNA]</scope>
    <source>
        <strain evidence="2 3">PCC 7420</strain>
    </source>
</reference>
<dbReference type="CDD" id="cd04186">
    <property type="entry name" value="GT_2_like_c"/>
    <property type="match status" value="1"/>
</dbReference>
<dbReference type="SUPFAM" id="SSF53448">
    <property type="entry name" value="Nucleotide-diphospho-sugar transferases"/>
    <property type="match status" value="2"/>
</dbReference>
<dbReference type="InterPro" id="IPR029044">
    <property type="entry name" value="Nucleotide-diphossugar_trans"/>
</dbReference>
<keyword evidence="2" id="KW-0489">Methyltransferase</keyword>
<dbReference type="Pfam" id="PF00535">
    <property type="entry name" value="Glycos_transf_2"/>
    <property type="match status" value="2"/>
</dbReference>
<protein>
    <submittedName>
        <fullName evidence="2">Methyltransferase domain family</fullName>
    </submittedName>
</protein>
<dbReference type="SUPFAM" id="SSF53335">
    <property type="entry name" value="S-adenosyl-L-methionine-dependent methyltransferases"/>
    <property type="match status" value="1"/>
</dbReference>
<dbReference type="EMBL" id="DS989864">
    <property type="protein sequence ID" value="EDX72505.1"/>
    <property type="molecule type" value="Genomic_DNA"/>
</dbReference>
<feature type="domain" description="Glycosyltransferase 2-like" evidence="1">
    <location>
        <begin position="736"/>
        <end position="897"/>
    </location>
</feature>
<dbReference type="RefSeq" id="WP_006104501.1">
    <property type="nucleotide sequence ID" value="NZ_DS989864.1"/>
</dbReference>
<dbReference type="InterPro" id="IPR001173">
    <property type="entry name" value="Glyco_trans_2-like"/>
</dbReference>
<dbReference type="OrthoDB" id="9179784at2"/>
<dbReference type="InterPro" id="IPR050834">
    <property type="entry name" value="Glycosyltransf_2"/>
</dbReference>
<dbReference type="PANTHER" id="PTHR43685">
    <property type="entry name" value="GLYCOSYLTRANSFERASE"/>
    <property type="match status" value="1"/>
</dbReference>
<gene>
    <name evidence="2" type="ORF">MC7420_3577</name>
</gene>
<keyword evidence="3" id="KW-1185">Reference proteome</keyword>
<feature type="domain" description="Glycosyltransferase 2-like" evidence="1">
    <location>
        <begin position="993"/>
        <end position="1173"/>
    </location>
</feature>
<dbReference type="CDD" id="cd02440">
    <property type="entry name" value="AdoMet_MTases"/>
    <property type="match status" value="1"/>
</dbReference>
<dbReference type="eggNOG" id="COG2227">
    <property type="taxonomic scope" value="Bacteria"/>
</dbReference>
<dbReference type="STRING" id="118168.MC7420_3577"/>
<keyword evidence="2" id="KW-0808">Transferase</keyword>
<dbReference type="eggNOG" id="COG1215">
    <property type="taxonomic scope" value="Bacteria"/>
</dbReference>
<sequence>MKYPNDFCKNPELNLWLPSQDGFNFTYSDGLEEEIYLENCLRQVSDLSSSSTELASCIRDWSSEYHLSPQRSSLLRPLQINQCSSVLELGAGCGAITRYLGENIPHVIALEGSKQRAKLAALRCQDLNSVQVVVSNFKDIEFNQKFDAVTLIGVLEYSGLYLHSQNPYQKTLEIAKHYLKDDGILILAIENKLGLKYWARCSEDHTGLLFDGIEGYVKEKKIQTFGKRELENLLKLAGFDAFKFLYPFPDYKLPEVLLNIDEFYFQRDKPWLYQWLGYCNSRDYRHSKLENFHEFLVAKQLEHNGLSSEMSNSFLVLASSSSNKIDSYLDVNCIAYKYSVKRYKQFMTQVSLCQGLDGSLKVVREPIYPSLAALQEKTNSDNELKHYPNETTDFVQGTPLMEQLVISLSSNEEDFKDTLQKWYIFLVQESKRLNLKKTDLPGTYIDCTPWNLIVTEDNQIFYIDREWDYLNKVTVNFVVFRGLLYFYINIFPWIKDALRPLLKEEDLKCFVNYCFNLINLNIEDGDYLYFNELEFNLQRQTSYLSAKTFDEYFKHINSVPHVVLTRTKLDNLEIAVQKSQIESEYFRGEWKRLQSQLQQRELLLQQTELSLQQTELSLQQSRATVIAMESSKFWKMRTFWFKLRRTLGISDDASFSINRLGGKIKRLIYILRNKGLRYAIARISKKVYLRLDNGSSSYEVLPDSYQRWLQQNFPRESDLRKMAETVEIFPYQPVISVIMPTFNTSEHFLREAIESVINQVYPYWELCIADDASTQPHVKNIVEEYAAKETRIKVVIRTTNGHISNASNSALEMATGEFIALLDHDDLLTPDALYEVALLLNRHPEADMIYSDEDKIDETNKVSSPYFKPDWCPDSFLSRMYTCHLGIYRRELVEKIGGFRVGYEGSQDYDLVLRITEKTKNIFHIPKILYHWRIHPQSAASGVEAKPYAYKAGEKALIDALHRRGENGIISGLPGFPGLYRVRYKIEDYKRVSIIIPTRDLGNVLNNCLKSIFEKTAYPNYEVIVIDNGSTENDTVQIIDYWKSKEHERFSCYPLNIEFNFSKINNYAVAKAKGDYLLFLNNDIEVITQDWIDALVEQAQRPSIGAVGGLLLYPDKSIQHAGVVLGIGGVASHGHKKYPSTSPGYAGQLITINNYSAITGACLMCRREVYEAVGGFAEELAIAYNDVDFCLKLLRQGYRNIYLPHVVLYHHESKSRGRDDDSSEKLVRLGREAEYMKKKWGKILEKDPCYNPNLTRSADDYSINI</sequence>
<dbReference type="GO" id="GO:0044010">
    <property type="term" value="P:single-species biofilm formation"/>
    <property type="evidence" value="ECO:0007669"/>
    <property type="project" value="TreeGrafter"/>
</dbReference>
<dbReference type="Gene3D" id="3.40.50.150">
    <property type="entry name" value="Vaccinia Virus protein VP39"/>
    <property type="match status" value="1"/>
</dbReference>
<dbReference type="eggNOG" id="COG1216">
    <property type="taxonomic scope" value="Bacteria"/>
</dbReference>
<dbReference type="HOGENOM" id="CLU_003629_0_0_3"/>
<dbReference type="Gene3D" id="3.90.550.10">
    <property type="entry name" value="Spore Coat Polysaccharide Biosynthesis Protein SpsA, Chain A"/>
    <property type="match status" value="2"/>
</dbReference>
<name>B4VZW9_9CYAN</name>
<dbReference type="InterPro" id="IPR029063">
    <property type="entry name" value="SAM-dependent_MTases_sf"/>
</dbReference>
<dbReference type="AlphaFoldDB" id="B4VZW9"/>
<dbReference type="CDD" id="cd04184">
    <property type="entry name" value="GT2_RfbC_Mx_like"/>
    <property type="match status" value="1"/>
</dbReference>
<dbReference type="GO" id="GO:0032259">
    <property type="term" value="P:methylation"/>
    <property type="evidence" value="ECO:0007669"/>
    <property type="project" value="UniProtKB-KW"/>
</dbReference>
<organism evidence="2 3">
    <name type="scientific">Coleofasciculus chthonoplastes PCC 7420</name>
    <dbReference type="NCBI Taxonomy" id="118168"/>
    <lineage>
        <taxon>Bacteria</taxon>
        <taxon>Bacillati</taxon>
        <taxon>Cyanobacteriota</taxon>
        <taxon>Cyanophyceae</taxon>
        <taxon>Coleofasciculales</taxon>
        <taxon>Coleofasciculaceae</taxon>
        <taxon>Coleofasciculus</taxon>
    </lineage>
</organism>
<evidence type="ECO:0000313" key="3">
    <source>
        <dbReference type="Proteomes" id="UP000003835"/>
    </source>
</evidence>
<dbReference type="PANTHER" id="PTHR43685:SF2">
    <property type="entry name" value="GLYCOSYLTRANSFERASE 2-LIKE DOMAIN-CONTAINING PROTEIN"/>
    <property type="match status" value="1"/>
</dbReference>
<accession>B4VZW9</accession>